<keyword evidence="2" id="KW-1133">Transmembrane helix</keyword>
<dbReference type="InterPro" id="IPR029044">
    <property type="entry name" value="Nucleotide-diphossugar_trans"/>
</dbReference>
<evidence type="ECO:0000313" key="3">
    <source>
        <dbReference type="Proteomes" id="UP000085678"/>
    </source>
</evidence>
<protein>
    <submittedName>
        <fullName evidence="4">Inositol phosphoceramide mannosyltransferase 1-like</fullName>
    </submittedName>
</protein>
<gene>
    <name evidence="4" type="primary">LOC106169507</name>
</gene>
<dbReference type="InterPro" id="IPR007577">
    <property type="entry name" value="GlycoTrfase_DXD_sugar-bd_CS"/>
</dbReference>
<proteinExistence type="predicted"/>
<sequence>MTSDVAVMIEGPCEQIGRPGNISRCVTLLYSLYLCSLWTAGHSVKMVRSCLKLCNNRRGARNIPFKNKCRRIIAYIAAAVLVILLLLKVLNSIDLWILHSRLYDPTLNPTLVPFEKLPPTGKHKIPKIIHQTWKDPYVPSRVTAWVKSWKQVHPDWEYWFWTDHGAREFIRTTFPPYLSMYDNYMQNIRRADAMRYFILYHFGGLYADTDMQAVRPVDPLTYKYNCFLGQEPPEHSLLDTNNEHLAINAIMGCRPGHPFFKLVVERLPDFSHMWDLLDSTGPHFLTSVWKEYSRRNISDTNGDGVFLAPAEYFIPTTDPYKPFYFRSRCKNVEKLTRKQKEACVSFYIKKLREKPAPYSFTVHHWIHTYLPTEQLIWYLPTTHIRDLVPDVKLKYGHEYPEE</sequence>
<dbReference type="GO" id="GO:0000030">
    <property type="term" value="F:mannosyltransferase activity"/>
    <property type="evidence" value="ECO:0007669"/>
    <property type="project" value="TreeGrafter"/>
</dbReference>
<dbReference type="SUPFAM" id="SSF53448">
    <property type="entry name" value="Nucleotide-diphospho-sugar transferases"/>
    <property type="match status" value="1"/>
</dbReference>
<keyword evidence="2" id="KW-0812">Transmembrane</keyword>
<dbReference type="RefSeq" id="XP_023931183.1">
    <property type="nucleotide sequence ID" value="XM_024075415.1"/>
</dbReference>
<dbReference type="PANTHER" id="PTHR32385">
    <property type="entry name" value="MANNOSYL PHOSPHORYLINOSITOL CERAMIDE SYNTHASE"/>
    <property type="match status" value="1"/>
</dbReference>
<evidence type="ECO:0000313" key="4">
    <source>
        <dbReference type="RefSeq" id="XP_023931183.1"/>
    </source>
</evidence>
<keyword evidence="3" id="KW-1185">Reference proteome</keyword>
<accession>A0A2R2MLS9</accession>
<keyword evidence="1" id="KW-0808">Transferase</keyword>
<dbReference type="InterPro" id="IPR051706">
    <property type="entry name" value="Glycosyltransferase_domain"/>
</dbReference>
<dbReference type="Gene3D" id="3.90.550.20">
    <property type="match status" value="1"/>
</dbReference>
<dbReference type="Proteomes" id="UP000085678">
    <property type="component" value="Unplaced"/>
</dbReference>
<reference evidence="4" key="1">
    <citation type="submission" date="2025-08" db="UniProtKB">
        <authorList>
            <consortium name="RefSeq"/>
        </authorList>
    </citation>
    <scope>IDENTIFICATION</scope>
    <source>
        <tissue evidence="4">Gonads</tissue>
    </source>
</reference>
<dbReference type="GO" id="GO:0051999">
    <property type="term" value="P:mannosyl-inositol phosphorylceramide biosynthetic process"/>
    <property type="evidence" value="ECO:0007669"/>
    <property type="project" value="TreeGrafter"/>
</dbReference>
<evidence type="ECO:0000256" key="1">
    <source>
        <dbReference type="ARBA" id="ARBA00022679"/>
    </source>
</evidence>
<dbReference type="AlphaFoldDB" id="A0A2R2MLS9"/>
<dbReference type="PANTHER" id="PTHR32385:SF15">
    <property type="entry name" value="INOSITOL PHOSPHOCERAMIDE MANNOSYLTRANSFERASE 1"/>
    <property type="match status" value="1"/>
</dbReference>
<feature type="transmembrane region" description="Helical" evidence="2">
    <location>
        <begin position="72"/>
        <end position="90"/>
    </location>
</feature>
<dbReference type="KEGG" id="lak:106169507"/>
<dbReference type="GeneID" id="106169507"/>
<organism evidence="3 4">
    <name type="scientific">Lingula anatina</name>
    <name type="common">Brachiopod</name>
    <name type="synonym">Lingula unguis</name>
    <dbReference type="NCBI Taxonomy" id="7574"/>
    <lineage>
        <taxon>Eukaryota</taxon>
        <taxon>Metazoa</taxon>
        <taxon>Spiralia</taxon>
        <taxon>Lophotrochozoa</taxon>
        <taxon>Brachiopoda</taxon>
        <taxon>Linguliformea</taxon>
        <taxon>Lingulata</taxon>
        <taxon>Lingulida</taxon>
        <taxon>Linguloidea</taxon>
        <taxon>Lingulidae</taxon>
        <taxon>Lingula</taxon>
    </lineage>
</organism>
<dbReference type="OrthoDB" id="9997758at2759"/>
<dbReference type="Pfam" id="PF04488">
    <property type="entry name" value="Gly_transf_sug"/>
    <property type="match status" value="1"/>
</dbReference>
<evidence type="ECO:0000256" key="2">
    <source>
        <dbReference type="SAM" id="Phobius"/>
    </source>
</evidence>
<dbReference type="GO" id="GO:0016020">
    <property type="term" value="C:membrane"/>
    <property type="evidence" value="ECO:0007669"/>
    <property type="project" value="GOC"/>
</dbReference>
<keyword evidence="2" id="KW-0472">Membrane</keyword>
<name>A0A2R2MLS9_LINAN</name>
<dbReference type="InParanoid" id="A0A2R2MLS9"/>